<dbReference type="CDD" id="cd07064">
    <property type="entry name" value="AlkD_like_1"/>
    <property type="match status" value="1"/>
</dbReference>
<organism evidence="1 2">
    <name type="scientific">Lishizhenia tianjinensis</name>
    <dbReference type="NCBI Taxonomy" id="477690"/>
    <lineage>
        <taxon>Bacteria</taxon>
        <taxon>Pseudomonadati</taxon>
        <taxon>Bacteroidota</taxon>
        <taxon>Flavobacteriia</taxon>
        <taxon>Flavobacteriales</taxon>
        <taxon>Crocinitomicaceae</taxon>
        <taxon>Lishizhenia</taxon>
    </lineage>
</organism>
<keyword evidence="2" id="KW-1185">Reference proteome</keyword>
<dbReference type="OrthoDB" id="9775346at2"/>
<dbReference type="SUPFAM" id="SSF48371">
    <property type="entry name" value="ARM repeat"/>
    <property type="match status" value="1"/>
</dbReference>
<dbReference type="RefSeq" id="WP_090252802.1">
    <property type="nucleotide sequence ID" value="NZ_FPAS01000006.1"/>
</dbReference>
<reference evidence="1 2" key="1">
    <citation type="submission" date="2016-10" db="EMBL/GenBank/DDBJ databases">
        <authorList>
            <person name="de Groot N.N."/>
        </authorList>
    </citation>
    <scope>NUCLEOTIDE SEQUENCE [LARGE SCALE GENOMIC DNA]</scope>
    <source>
        <strain evidence="1 2">CGMCC 1.7005</strain>
    </source>
</reference>
<dbReference type="AlphaFoldDB" id="A0A1I7BQX8"/>
<dbReference type="Proteomes" id="UP000236454">
    <property type="component" value="Unassembled WGS sequence"/>
</dbReference>
<proteinExistence type="predicted"/>
<dbReference type="PANTHER" id="PTHR34070:SF1">
    <property type="entry name" value="DNA ALKYLATION REPAIR PROTEIN"/>
    <property type="match status" value="1"/>
</dbReference>
<dbReference type="PANTHER" id="PTHR34070">
    <property type="entry name" value="ARMADILLO-TYPE FOLD"/>
    <property type="match status" value="1"/>
</dbReference>
<dbReference type="Gene3D" id="1.20.1660.10">
    <property type="entry name" value="Hypothetical protein (EF3068)"/>
    <property type="match status" value="1"/>
</dbReference>
<name>A0A1I7BQX8_9FLAO</name>
<gene>
    <name evidence="1" type="ORF">SAMN05216474_3012</name>
</gene>
<protein>
    <submittedName>
        <fullName evidence="1">DNA-7-methylguanine glycosylase</fullName>
    </submittedName>
</protein>
<dbReference type="EMBL" id="FPAS01000006">
    <property type="protein sequence ID" value="SFT89595.1"/>
    <property type="molecule type" value="Genomic_DNA"/>
</dbReference>
<dbReference type="InterPro" id="IPR016024">
    <property type="entry name" value="ARM-type_fold"/>
</dbReference>
<dbReference type="STRING" id="477690.SAMN05216474_3012"/>
<accession>A0A1I7BQX8</accession>
<dbReference type="Pfam" id="PF08713">
    <property type="entry name" value="DNA_alkylation"/>
    <property type="match status" value="1"/>
</dbReference>
<dbReference type="InterPro" id="IPR014825">
    <property type="entry name" value="DNA_alkylation"/>
</dbReference>
<evidence type="ECO:0000313" key="2">
    <source>
        <dbReference type="Proteomes" id="UP000236454"/>
    </source>
</evidence>
<dbReference type="Gene3D" id="1.25.40.290">
    <property type="entry name" value="ARM repeat domains"/>
    <property type="match status" value="1"/>
</dbReference>
<sequence>MSEYAEIIREKLEAERKESTAEKMSAYLKNRFASFGIKSPQRKEIQKEFFALLPLKDADFDYRALVKELWDFPEREAQYIAQELFAKQQKKFHHPDDLAFIEFLLTHKDWWDSVDYIASTILGFHCKKHPEQIPYMVERFTASGHLWLQRSTLIFQLKYKDDVDFDLLKKQILTLKGDKEFFIQKAIGWSLRQYSKYNPEAVKAFLEEHEFSTLAKREGSKYL</sequence>
<evidence type="ECO:0000313" key="1">
    <source>
        <dbReference type="EMBL" id="SFT89595.1"/>
    </source>
</evidence>